<dbReference type="InterPro" id="IPR024998">
    <property type="entry name" value="DUF3906"/>
</dbReference>
<dbReference type="EMBL" id="PVTZ01000001">
    <property type="protein sequence ID" value="PRZ17416.1"/>
    <property type="molecule type" value="Genomic_DNA"/>
</dbReference>
<protein>
    <submittedName>
        <fullName evidence="1">Uncharacterized protein DUF3906</fullName>
    </submittedName>
</protein>
<dbReference type="Proteomes" id="UP000238836">
    <property type="component" value="Unassembled WGS sequence"/>
</dbReference>
<proteinExistence type="predicted"/>
<reference evidence="1 2" key="1">
    <citation type="submission" date="2018-03" db="EMBL/GenBank/DDBJ databases">
        <title>Genomic Encyclopedia of Archaeal and Bacterial Type Strains, Phase II (KMG-II): from individual species to whole genera.</title>
        <authorList>
            <person name="Goeker M."/>
        </authorList>
    </citation>
    <scope>NUCLEOTIDE SEQUENCE [LARGE SCALE GENOMIC DNA]</scope>
    <source>
        <strain evidence="1 2">RHA1</strain>
    </source>
</reference>
<comment type="caution">
    <text evidence="1">The sequence shown here is derived from an EMBL/GenBank/DDBJ whole genome shotgun (WGS) entry which is preliminary data.</text>
</comment>
<accession>A0ABX5EW47</accession>
<dbReference type="Pfam" id="PF13046">
    <property type="entry name" value="DUF3906"/>
    <property type="match status" value="1"/>
</dbReference>
<evidence type="ECO:0000313" key="2">
    <source>
        <dbReference type="Proteomes" id="UP000238836"/>
    </source>
</evidence>
<keyword evidence="2" id="KW-1185">Reference proteome</keyword>
<evidence type="ECO:0000313" key="1">
    <source>
        <dbReference type="EMBL" id="PRZ17416.1"/>
    </source>
</evidence>
<name>A0ABX5EW47_9BACL</name>
<dbReference type="RefSeq" id="WP_106341631.1">
    <property type="nucleotide sequence ID" value="NZ_PVTZ01000001.1"/>
</dbReference>
<sequence length="73" mass="8325">MSQELYLYRLKAELKNGDTHAVVVLSTGDEQAFTHAEKELERYLIATPDVREWTLEEKKRVRPGSGYVLSSNG</sequence>
<gene>
    <name evidence="1" type="ORF">CLV36_101521</name>
</gene>
<organism evidence="1 2">
    <name type="scientific">Laceyella sediminis</name>
    <dbReference type="NCBI Taxonomy" id="573074"/>
    <lineage>
        <taxon>Bacteria</taxon>
        <taxon>Bacillati</taxon>
        <taxon>Bacillota</taxon>
        <taxon>Bacilli</taxon>
        <taxon>Bacillales</taxon>
        <taxon>Thermoactinomycetaceae</taxon>
        <taxon>Laceyella</taxon>
    </lineage>
</organism>